<evidence type="ECO:0000259" key="17">
    <source>
        <dbReference type="PROSITE" id="PS50089"/>
    </source>
</evidence>
<evidence type="ECO:0000256" key="1">
    <source>
        <dbReference type="ARBA" id="ARBA00000900"/>
    </source>
</evidence>
<protein>
    <recommendedName>
        <fullName evidence="4">RING-type E3 ubiquitin transferase</fullName>
        <ecNumber evidence="4">2.3.2.27</ecNumber>
    </recommendedName>
</protein>
<gene>
    <name evidence="18" type="ORF">CMV_015595</name>
</gene>
<sequence length="154" mass="17095">MDGNKHPQFSPYFIGLLGVIAGAIVTVIYHFFAVSCCNQRREPSPSNRPQTNREDRPSSTSNSLAQLIPISKYSQESGEETCAVCLSEFKEGEEVRVLPECLHLYHVTCIDGWLNSHSNCPLCRADTIPPLHAVLSTPSPGEILRPELHRLPNL</sequence>
<keyword evidence="19" id="KW-1185">Reference proteome</keyword>
<reference evidence="18" key="1">
    <citation type="submission" date="2020-03" db="EMBL/GenBank/DDBJ databases">
        <title>Castanea mollissima Vanexum genome sequencing.</title>
        <authorList>
            <person name="Staton M."/>
        </authorList>
    </citation>
    <scope>NUCLEOTIDE SEQUENCE</scope>
    <source>
        <tissue evidence="18">Leaf</tissue>
    </source>
</reference>
<evidence type="ECO:0000256" key="15">
    <source>
        <dbReference type="SAM" id="MobiDB-lite"/>
    </source>
</evidence>
<evidence type="ECO:0000256" key="7">
    <source>
        <dbReference type="ARBA" id="ARBA00022723"/>
    </source>
</evidence>
<comment type="subcellular location">
    <subcellularLocation>
        <location evidence="2">Membrane</location>
        <topology evidence="2">Single-pass membrane protein</topology>
    </subcellularLocation>
</comment>
<evidence type="ECO:0000313" key="18">
    <source>
        <dbReference type="EMBL" id="KAF3959599.1"/>
    </source>
</evidence>
<dbReference type="GO" id="GO:0016567">
    <property type="term" value="P:protein ubiquitination"/>
    <property type="evidence" value="ECO:0007669"/>
    <property type="project" value="UniProtKB-UniPathway"/>
</dbReference>
<dbReference type="PROSITE" id="PS50089">
    <property type="entry name" value="ZF_RING_2"/>
    <property type="match status" value="1"/>
</dbReference>
<keyword evidence="9" id="KW-0833">Ubl conjugation pathway</keyword>
<evidence type="ECO:0000256" key="5">
    <source>
        <dbReference type="ARBA" id="ARBA00022679"/>
    </source>
</evidence>
<evidence type="ECO:0000256" key="10">
    <source>
        <dbReference type="ARBA" id="ARBA00022833"/>
    </source>
</evidence>
<dbReference type="SMART" id="SM00184">
    <property type="entry name" value="RING"/>
    <property type="match status" value="1"/>
</dbReference>
<evidence type="ECO:0000256" key="2">
    <source>
        <dbReference type="ARBA" id="ARBA00004167"/>
    </source>
</evidence>
<keyword evidence="12 16" id="KW-0472">Membrane</keyword>
<keyword evidence="7" id="KW-0479">Metal-binding</keyword>
<evidence type="ECO:0000256" key="4">
    <source>
        <dbReference type="ARBA" id="ARBA00012483"/>
    </source>
</evidence>
<dbReference type="InterPro" id="IPR044600">
    <property type="entry name" value="ATL1/ATL16-like"/>
</dbReference>
<dbReference type="OrthoDB" id="8062037at2759"/>
<accession>A0A8J4R9B9</accession>
<comment type="caution">
    <text evidence="18">The sequence shown here is derived from an EMBL/GenBank/DDBJ whole genome shotgun (WGS) entry which is preliminary data.</text>
</comment>
<evidence type="ECO:0000256" key="14">
    <source>
        <dbReference type="PROSITE-ProRule" id="PRU00175"/>
    </source>
</evidence>
<keyword evidence="11 16" id="KW-1133">Transmembrane helix</keyword>
<evidence type="ECO:0000256" key="6">
    <source>
        <dbReference type="ARBA" id="ARBA00022692"/>
    </source>
</evidence>
<evidence type="ECO:0000256" key="8">
    <source>
        <dbReference type="ARBA" id="ARBA00022771"/>
    </source>
</evidence>
<dbReference type="SUPFAM" id="SSF57850">
    <property type="entry name" value="RING/U-box"/>
    <property type="match status" value="1"/>
</dbReference>
<keyword evidence="8 14" id="KW-0863">Zinc-finger</keyword>
<comment type="catalytic activity">
    <reaction evidence="1">
        <text>S-ubiquitinyl-[E2 ubiquitin-conjugating enzyme]-L-cysteine + [acceptor protein]-L-lysine = [E2 ubiquitin-conjugating enzyme]-L-cysteine + N(6)-ubiquitinyl-[acceptor protein]-L-lysine.</text>
        <dbReference type="EC" id="2.3.2.27"/>
    </reaction>
</comment>
<evidence type="ECO:0000313" key="19">
    <source>
        <dbReference type="Proteomes" id="UP000737018"/>
    </source>
</evidence>
<keyword evidence="10" id="KW-0862">Zinc</keyword>
<proteinExistence type="inferred from homology"/>
<evidence type="ECO:0000256" key="16">
    <source>
        <dbReference type="SAM" id="Phobius"/>
    </source>
</evidence>
<dbReference type="PANTHER" id="PTHR46913:SF1">
    <property type="entry name" value="RING-H2 FINGER PROTEIN ATL16"/>
    <property type="match status" value="1"/>
</dbReference>
<dbReference type="EMBL" id="JRKL02002292">
    <property type="protein sequence ID" value="KAF3959599.1"/>
    <property type="molecule type" value="Genomic_DNA"/>
</dbReference>
<dbReference type="GO" id="GO:0016020">
    <property type="term" value="C:membrane"/>
    <property type="evidence" value="ECO:0007669"/>
    <property type="project" value="UniProtKB-SubCell"/>
</dbReference>
<comment type="similarity">
    <text evidence="13">Belongs to the RING-type zinc finger family. ATL subfamily.</text>
</comment>
<dbReference type="Pfam" id="PF13639">
    <property type="entry name" value="zf-RING_2"/>
    <property type="match status" value="1"/>
</dbReference>
<feature type="domain" description="RING-type" evidence="17">
    <location>
        <begin position="82"/>
        <end position="124"/>
    </location>
</feature>
<feature type="region of interest" description="Disordered" evidence="15">
    <location>
        <begin position="39"/>
        <end position="64"/>
    </location>
</feature>
<evidence type="ECO:0000256" key="3">
    <source>
        <dbReference type="ARBA" id="ARBA00004906"/>
    </source>
</evidence>
<feature type="transmembrane region" description="Helical" evidence="16">
    <location>
        <begin position="12"/>
        <end position="32"/>
    </location>
</feature>
<evidence type="ECO:0000256" key="13">
    <source>
        <dbReference type="ARBA" id="ARBA00024209"/>
    </source>
</evidence>
<dbReference type="EC" id="2.3.2.27" evidence="4"/>
<dbReference type="InterPro" id="IPR013083">
    <property type="entry name" value="Znf_RING/FYVE/PHD"/>
</dbReference>
<keyword evidence="5" id="KW-0808">Transferase</keyword>
<dbReference type="AlphaFoldDB" id="A0A8J4R9B9"/>
<dbReference type="CDD" id="cd16461">
    <property type="entry name" value="RING-H2_EL5-like"/>
    <property type="match status" value="1"/>
</dbReference>
<organism evidence="18 19">
    <name type="scientific">Castanea mollissima</name>
    <name type="common">Chinese chestnut</name>
    <dbReference type="NCBI Taxonomy" id="60419"/>
    <lineage>
        <taxon>Eukaryota</taxon>
        <taxon>Viridiplantae</taxon>
        <taxon>Streptophyta</taxon>
        <taxon>Embryophyta</taxon>
        <taxon>Tracheophyta</taxon>
        <taxon>Spermatophyta</taxon>
        <taxon>Magnoliopsida</taxon>
        <taxon>eudicotyledons</taxon>
        <taxon>Gunneridae</taxon>
        <taxon>Pentapetalae</taxon>
        <taxon>rosids</taxon>
        <taxon>fabids</taxon>
        <taxon>Fagales</taxon>
        <taxon>Fagaceae</taxon>
        <taxon>Castanea</taxon>
    </lineage>
</organism>
<name>A0A8J4R9B9_9ROSI</name>
<evidence type="ECO:0000256" key="12">
    <source>
        <dbReference type="ARBA" id="ARBA00023136"/>
    </source>
</evidence>
<keyword evidence="6 16" id="KW-0812">Transmembrane</keyword>
<dbReference type="PANTHER" id="PTHR46913">
    <property type="entry name" value="RING-H2 FINGER PROTEIN ATL16"/>
    <property type="match status" value="1"/>
</dbReference>
<dbReference type="GO" id="GO:0061630">
    <property type="term" value="F:ubiquitin protein ligase activity"/>
    <property type="evidence" value="ECO:0007669"/>
    <property type="project" value="UniProtKB-EC"/>
</dbReference>
<dbReference type="Proteomes" id="UP000737018">
    <property type="component" value="Unassembled WGS sequence"/>
</dbReference>
<evidence type="ECO:0000256" key="9">
    <source>
        <dbReference type="ARBA" id="ARBA00022786"/>
    </source>
</evidence>
<dbReference type="Gene3D" id="3.30.40.10">
    <property type="entry name" value="Zinc/RING finger domain, C3HC4 (zinc finger)"/>
    <property type="match status" value="1"/>
</dbReference>
<dbReference type="UniPathway" id="UPA00143"/>
<dbReference type="InterPro" id="IPR001841">
    <property type="entry name" value="Znf_RING"/>
</dbReference>
<comment type="pathway">
    <text evidence="3">Protein modification; protein ubiquitination.</text>
</comment>
<dbReference type="GO" id="GO:0008270">
    <property type="term" value="F:zinc ion binding"/>
    <property type="evidence" value="ECO:0007669"/>
    <property type="project" value="UniProtKB-KW"/>
</dbReference>
<evidence type="ECO:0000256" key="11">
    <source>
        <dbReference type="ARBA" id="ARBA00022989"/>
    </source>
</evidence>